<sequence>MELSSRWDVPSPILFNRWKHHAGVLRAAIAWAAEQGPSGCQTLAETLVVVGNDLMDCYTGDEPPASIAVSVFESLRDAAVHQPERFAEWIDANGGYRLLDLPDGSRWTLRHGRHDARYVHLHPGRWSPQTVRIRANVLKTAVMAWAQTLAMGQTEPDLGSINQVRSRYFQLAPVESVRPDEGLGIALELFAPRNVLA</sequence>
<protein>
    <submittedName>
        <fullName evidence="1">Uncharacterized protein</fullName>
    </submittedName>
</protein>
<dbReference type="Proteomes" id="UP000464378">
    <property type="component" value="Chromosome"/>
</dbReference>
<name>A0A6C2YIH5_9BACT</name>
<dbReference type="EMBL" id="LR593887">
    <property type="protein sequence ID" value="VTR97860.1"/>
    <property type="molecule type" value="Genomic_DNA"/>
</dbReference>
<reference evidence="1" key="1">
    <citation type="submission" date="2019-04" db="EMBL/GenBank/DDBJ databases">
        <authorList>
            <consortium name="Science for Life Laboratories"/>
        </authorList>
    </citation>
    <scope>NUCLEOTIDE SEQUENCE</scope>
    <source>
        <strain evidence="1">MBLW1</strain>
    </source>
</reference>
<dbReference type="AlphaFoldDB" id="A0A6C2YIH5"/>
<dbReference type="InParanoid" id="A0A6C2YIH5"/>
<accession>A0A6C2YIH5</accession>
<dbReference type="EMBL" id="LR586016">
    <property type="protein sequence ID" value="VIP01217.1"/>
    <property type="molecule type" value="Genomic_DNA"/>
</dbReference>
<dbReference type="RefSeq" id="WP_162656443.1">
    <property type="nucleotide sequence ID" value="NZ_LR593887.1"/>
</dbReference>
<evidence type="ECO:0000313" key="2">
    <source>
        <dbReference type="Proteomes" id="UP000464378"/>
    </source>
</evidence>
<keyword evidence="2" id="KW-1185">Reference proteome</keyword>
<dbReference type="KEGG" id="tim:GMBLW1_27430"/>
<evidence type="ECO:0000313" key="1">
    <source>
        <dbReference type="EMBL" id="VIP01217.1"/>
    </source>
</evidence>
<proteinExistence type="predicted"/>
<organism evidence="1">
    <name type="scientific">Tuwongella immobilis</name>
    <dbReference type="NCBI Taxonomy" id="692036"/>
    <lineage>
        <taxon>Bacteria</taxon>
        <taxon>Pseudomonadati</taxon>
        <taxon>Planctomycetota</taxon>
        <taxon>Planctomycetia</taxon>
        <taxon>Gemmatales</taxon>
        <taxon>Gemmataceae</taxon>
        <taxon>Tuwongella</taxon>
    </lineage>
</organism>
<gene>
    <name evidence="1" type="ORF">GMBLW1_27430</name>
</gene>